<comment type="similarity">
    <text evidence="2 4">Belongs to the terpene synthase family.</text>
</comment>
<dbReference type="InterPro" id="IPR008949">
    <property type="entry name" value="Isoprenoid_synthase_dom_sf"/>
</dbReference>
<evidence type="ECO:0000256" key="3">
    <source>
        <dbReference type="ARBA" id="ARBA00022842"/>
    </source>
</evidence>
<evidence type="ECO:0000256" key="2">
    <source>
        <dbReference type="ARBA" id="ARBA00006333"/>
    </source>
</evidence>
<protein>
    <recommendedName>
        <fullName evidence="4">Terpene synthase</fullName>
        <ecNumber evidence="4">4.2.3.-</ecNumber>
    </recommendedName>
</protein>
<gene>
    <name evidence="6" type="ORF">QC763_511740</name>
</gene>
<reference evidence="6 7" key="1">
    <citation type="journal article" date="2023" name="bioRxiv">
        <title>High-quality genome assemblies of four members of thePodospora anserinaspecies complex.</title>
        <authorList>
            <person name="Ament-Velasquez S.L."/>
            <person name="Vogan A.A."/>
            <person name="Wallerman O."/>
            <person name="Hartmann F."/>
            <person name="Gautier V."/>
            <person name="Silar P."/>
            <person name="Giraud T."/>
            <person name="Johannesson H."/>
        </authorList>
    </citation>
    <scope>NUCLEOTIDE SEQUENCE [LARGE SCALE GENOMIC DNA]</scope>
    <source>
        <strain evidence="6 7">CBS 411.78</strain>
    </source>
</reference>
<evidence type="ECO:0000256" key="4">
    <source>
        <dbReference type="RuleBase" id="RU366034"/>
    </source>
</evidence>
<dbReference type="EC" id="4.2.3.-" evidence="4"/>
<dbReference type="InterPro" id="IPR034686">
    <property type="entry name" value="Terpene_cyclase-like_2"/>
</dbReference>
<dbReference type="Proteomes" id="UP001326199">
    <property type="component" value="Unassembled WGS sequence"/>
</dbReference>
<accession>A0ABR0H925</accession>
<name>A0ABR0H925_9PEZI</name>
<dbReference type="RefSeq" id="XP_062764501.1">
    <property type="nucleotide sequence ID" value="XM_062913730.1"/>
</dbReference>
<dbReference type="GeneID" id="87934073"/>
<evidence type="ECO:0000313" key="7">
    <source>
        <dbReference type="Proteomes" id="UP001326199"/>
    </source>
</evidence>
<evidence type="ECO:0000313" key="6">
    <source>
        <dbReference type="EMBL" id="KAK4664535.1"/>
    </source>
</evidence>
<proteinExistence type="inferred from homology"/>
<organism evidence="6 7">
    <name type="scientific">Podospora pseudopauciseta</name>
    <dbReference type="NCBI Taxonomy" id="2093780"/>
    <lineage>
        <taxon>Eukaryota</taxon>
        <taxon>Fungi</taxon>
        <taxon>Dikarya</taxon>
        <taxon>Ascomycota</taxon>
        <taxon>Pezizomycotina</taxon>
        <taxon>Sordariomycetes</taxon>
        <taxon>Sordariomycetidae</taxon>
        <taxon>Sordariales</taxon>
        <taxon>Podosporaceae</taxon>
        <taxon>Podospora</taxon>
    </lineage>
</organism>
<keyword evidence="4" id="KW-0479">Metal-binding</keyword>
<comment type="caution">
    <text evidence="6">The sequence shown here is derived from an EMBL/GenBank/DDBJ whole genome shotgun (WGS) entry which is preliminary data.</text>
</comment>
<feature type="region of interest" description="Disordered" evidence="5">
    <location>
        <begin position="1"/>
        <end position="48"/>
    </location>
</feature>
<keyword evidence="7" id="KW-1185">Reference proteome</keyword>
<comment type="cofactor">
    <cofactor evidence="1 4">
        <name>Mg(2+)</name>
        <dbReference type="ChEBI" id="CHEBI:18420"/>
    </cofactor>
</comment>
<evidence type="ECO:0000256" key="5">
    <source>
        <dbReference type="SAM" id="MobiDB-lite"/>
    </source>
</evidence>
<dbReference type="PANTHER" id="PTHR35201:SF4">
    <property type="entry name" value="BETA-PINACENE SYNTHASE-RELATED"/>
    <property type="match status" value="1"/>
</dbReference>
<keyword evidence="3 4" id="KW-0460">Magnesium</keyword>
<dbReference type="EMBL" id="JAFFHB010000007">
    <property type="protein sequence ID" value="KAK4664535.1"/>
    <property type="molecule type" value="Genomic_DNA"/>
</dbReference>
<dbReference type="PANTHER" id="PTHR35201">
    <property type="entry name" value="TERPENE SYNTHASE"/>
    <property type="match status" value="1"/>
</dbReference>
<dbReference type="Gene3D" id="1.10.600.10">
    <property type="entry name" value="Farnesyl Diphosphate Synthase"/>
    <property type="match status" value="1"/>
</dbReference>
<evidence type="ECO:0000256" key="1">
    <source>
        <dbReference type="ARBA" id="ARBA00001946"/>
    </source>
</evidence>
<dbReference type="SUPFAM" id="SSF48576">
    <property type="entry name" value="Terpenoid synthases"/>
    <property type="match status" value="1"/>
</dbReference>
<sequence>MAMMVSIEIEKSPSGEKTPATKPQRQRSRRRDSSQRNMHGKPTHPLKAVIPPSILPEAVLHPDHEQIDRHVMTYLANTWEWPSEKHKQAFISWKLSEVVLFMFPTGEAERVKLACELLLLGFLMDDYFDKNTLSTNASIVSSLHSLSTSPEMTVPVTTIDSMHAGLFAKFLTYPNSAPILEAYLAMLDCHCVPSRGPSSLSSLKEYLVFRETDVGMPICVELLYWTDPALAGITADEKRMLRPLEKLANYHVSILNDVFSFEREWEAAEMNGEEGGALVNGVAVLAGEVGIGVEAARGLCVRLVRAWEGEFVRLKGEMLVEGRLRRAVEGIERRMSGAEAFSWRTGRYL</sequence>
<dbReference type="Pfam" id="PF19086">
    <property type="entry name" value="Terpene_syn_C_2"/>
    <property type="match status" value="1"/>
</dbReference>
<keyword evidence="4" id="KW-0456">Lyase</keyword>